<feature type="compositionally biased region" description="Polar residues" evidence="1">
    <location>
        <begin position="53"/>
        <end position="65"/>
    </location>
</feature>
<sequence length="119" mass="12696">MVVAGMSESHGVLPPSCHQQQRLPSTNELTDLCCDALQQLPPPSYPVGRARLSTVSPDSTPTNSELPHHQLTAAAAVDASAAVPPRSEVLHCVVVVGQYARRPAFFNLLIARCCSLARL</sequence>
<dbReference type="AlphaFoldDB" id="A0A914VRW6"/>
<reference evidence="3" key="1">
    <citation type="submission" date="2022-11" db="UniProtKB">
        <authorList>
            <consortium name="WormBaseParasite"/>
        </authorList>
    </citation>
    <scope>IDENTIFICATION</scope>
</reference>
<dbReference type="WBParaSite" id="PSAMB.scaffold231size63335.g3791.t1">
    <property type="protein sequence ID" value="PSAMB.scaffold231size63335.g3791.t1"/>
    <property type="gene ID" value="PSAMB.scaffold231size63335.g3791"/>
</dbReference>
<keyword evidence="2" id="KW-1185">Reference proteome</keyword>
<accession>A0A914VRW6</accession>
<evidence type="ECO:0000313" key="3">
    <source>
        <dbReference type="WBParaSite" id="PSAMB.scaffold231size63335.g3791.t1"/>
    </source>
</evidence>
<feature type="region of interest" description="Disordered" evidence="1">
    <location>
        <begin position="47"/>
        <end position="66"/>
    </location>
</feature>
<organism evidence="2 3">
    <name type="scientific">Plectus sambesii</name>
    <dbReference type="NCBI Taxonomy" id="2011161"/>
    <lineage>
        <taxon>Eukaryota</taxon>
        <taxon>Metazoa</taxon>
        <taxon>Ecdysozoa</taxon>
        <taxon>Nematoda</taxon>
        <taxon>Chromadorea</taxon>
        <taxon>Plectida</taxon>
        <taxon>Plectina</taxon>
        <taxon>Plectoidea</taxon>
        <taxon>Plectidae</taxon>
        <taxon>Plectus</taxon>
    </lineage>
</organism>
<evidence type="ECO:0000313" key="2">
    <source>
        <dbReference type="Proteomes" id="UP000887566"/>
    </source>
</evidence>
<dbReference type="Proteomes" id="UP000887566">
    <property type="component" value="Unplaced"/>
</dbReference>
<feature type="region of interest" description="Disordered" evidence="1">
    <location>
        <begin position="1"/>
        <end position="22"/>
    </location>
</feature>
<protein>
    <submittedName>
        <fullName evidence="3">Uncharacterized protein</fullName>
    </submittedName>
</protein>
<evidence type="ECO:0000256" key="1">
    <source>
        <dbReference type="SAM" id="MobiDB-lite"/>
    </source>
</evidence>
<proteinExistence type="predicted"/>
<name>A0A914VRW6_9BILA</name>